<keyword evidence="3" id="KW-1185">Reference proteome</keyword>
<feature type="coiled-coil region" evidence="1">
    <location>
        <begin position="99"/>
        <end position="133"/>
    </location>
</feature>
<dbReference type="EMBL" id="PQFF01000374">
    <property type="protein sequence ID" value="RHZ54730.1"/>
    <property type="molecule type" value="Genomic_DNA"/>
</dbReference>
<evidence type="ECO:0000313" key="2">
    <source>
        <dbReference type="EMBL" id="RHZ54730.1"/>
    </source>
</evidence>
<organism evidence="2 3">
    <name type="scientific">Diversispora epigaea</name>
    <dbReference type="NCBI Taxonomy" id="1348612"/>
    <lineage>
        <taxon>Eukaryota</taxon>
        <taxon>Fungi</taxon>
        <taxon>Fungi incertae sedis</taxon>
        <taxon>Mucoromycota</taxon>
        <taxon>Glomeromycotina</taxon>
        <taxon>Glomeromycetes</taxon>
        <taxon>Diversisporales</taxon>
        <taxon>Diversisporaceae</taxon>
        <taxon>Diversispora</taxon>
    </lineage>
</organism>
<sequence length="263" mass="30071">METIKSINIKLSTEAIGIIIASFLTIRQVQVNDKIISSQIQKINDQHAKFITFCRDTKSLSNALVNYSNDILSTVKVIEEKNFKGEDLVDFLNSLLSAARENKTKSENYESQINQIQNNLEGIIEELFKYRDEISKDIKNIESDTKEKLLAVIARKVISVITTIAPIITETAGNTNTELKDEREEFVNAIKKELDKITINISHIVTHWEEQVNYLEALEVNIDKLEKGQSSLNMFKTKAISKDANEIKEKALKYNRIMNYQVD</sequence>
<accession>A0A397H2V0</accession>
<dbReference type="Proteomes" id="UP000266861">
    <property type="component" value="Unassembled WGS sequence"/>
</dbReference>
<name>A0A397H2V0_9GLOM</name>
<proteinExistence type="predicted"/>
<comment type="caution">
    <text evidence="2">The sequence shown here is derived from an EMBL/GenBank/DDBJ whole genome shotgun (WGS) entry which is preliminary data.</text>
</comment>
<reference evidence="2 3" key="1">
    <citation type="submission" date="2018-08" db="EMBL/GenBank/DDBJ databases">
        <title>Genome and evolution of the arbuscular mycorrhizal fungus Diversispora epigaea (formerly Glomus versiforme) and its bacterial endosymbionts.</title>
        <authorList>
            <person name="Sun X."/>
            <person name="Fei Z."/>
            <person name="Harrison M."/>
        </authorList>
    </citation>
    <scope>NUCLEOTIDE SEQUENCE [LARGE SCALE GENOMIC DNA]</scope>
    <source>
        <strain evidence="2 3">IT104</strain>
    </source>
</reference>
<dbReference type="AlphaFoldDB" id="A0A397H2V0"/>
<evidence type="ECO:0000313" key="3">
    <source>
        <dbReference type="Proteomes" id="UP000266861"/>
    </source>
</evidence>
<protein>
    <submittedName>
        <fullName evidence="2">Uncharacterized protein</fullName>
    </submittedName>
</protein>
<dbReference type="OrthoDB" id="2356410at2759"/>
<gene>
    <name evidence="2" type="ORF">Glove_423g45</name>
</gene>
<keyword evidence="1" id="KW-0175">Coiled coil</keyword>
<evidence type="ECO:0000256" key="1">
    <source>
        <dbReference type="SAM" id="Coils"/>
    </source>
</evidence>